<sequence length="397" mass="45941">MGKIAKQLFFGLLAGAALFTPPQISLADDYEELVNLLEEKNLLTPEEAEALIKKHREKLAKGSLLDKSEIKRLKKLVQLKIGGKAYLHYDYTINSPETEKDDKGEFKVTRAYLEVRKYFGKGKDNYFRTTVDVHQSDDGSYVVRLKYAYLNWKINNFLATEIGMVHRPWIDWEQHNGWLHRDVEKTFIEDRDGAKLLGSADVGITLKGKANNFGYMFGIYNGEGYHGKEDDKHFGKSVEGRINYTFGRLTAALHMAYMDNQNKADRFIVQPWIGFKNEDFLVAFQYIYNKENNQNAPDYVNTGFSVNGDLHLKRFIGQPLTLFARYGYWNFDKDAEDKTDYTKVDRWQVLLGAAYAWNKYIRTSLAYKHVGYDIPAKNTENGKDYKNTIMAVVQVKW</sequence>
<feature type="signal peptide" evidence="1">
    <location>
        <begin position="1"/>
        <end position="27"/>
    </location>
</feature>
<proteinExistence type="predicted"/>
<gene>
    <name evidence="2" type="ORF">EYH37_03160</name>
</gene>
<comment type="caution">
    <text evidence="2">The sequence shown here is derived from an EMBL/GenBank/DDBJ whole genome shotgun (WGS) entry which is preliminary data.</text>
</comment>
<feature type="chain" id="PRO_5039150731" description="Phosphate-selective porin O and P" evidence="1">
    <location>
        <begin position="28"/>
        <end position="397"/>
    </location>
</feature>
<dbReference type="Gene3D" id="2.40.160.10">
    <property type="entry name" value="Porin"/>
    <property type="match status" value="1"/>
</dbReference>
<dbReference type="InterPro" id="IPR023614">
    <property type="entry name" value="Porin_dom_sf"/>
</dbReference>
<dbReference type="Proteomes" id="UP000606463">
    <property type="component" value="Unassembled WGS sequence"/>
</dbReference>
<evidence type="ECO:0000313" key="3">
    <source>
        <dbReference type="Proteomes" id="UP000606463"/>
    </source>
</evidence>
<evidence type="ECO:0000313" key="2">
    <source>
        <dbReference type="EMBL" id="HIP98351.1"/>
    </source>
</evidence>
<name>A0A9D1CFE5_AQUAO</name>
<dbReference type="SUPFAM" id="SSF56935">
    <property type="entry name" value="Porins"/>
    <property type="match status" value="1"/>
</dbReference>
<organism evidence="2 3">
    <name type="scientific">Aquifex aeolicus</name>
    <dbReference type="NCBI Taxonomy" id="63363"/>
    <lineage>
        <taxon>Bacteria</taxon>
        <taxon>Pseudomonadati</taxon>
        <taxon>Aquificota</taxon>
        <taxon>Aquificia</taxon>
        <taxon>Aquificales</taxon>
        <taxon>Aquificaceae</taxon>
        <taxon>Aquifex</taxon>
    </lineage>
</organism>
<protein>
    <recommendedName>
        <fullName evidence="4">Phosphate-selective porin O and P</fullName>
    </recommendedName>
</protein>
<dbReference type="EMBL" id="DQVE01000034">
    <property type="protein sequence ID" value="HIP98351.1"/>
    <property type="molecule type" value="Genomic_DNA"/>
</dbReference>
<evidence type="ECO:0000256" key="1">
    <source>
        <dbReference type="SAM" id="SignalP"/>
    </source>
</evidence>
<dbReference type="AlphaFoldDB" id="A0A9D1CFE5"/>
<reference evidence="2" key="1">
    <citation type="journal article" date="2020" name="ISME J.">
        <title>Gammaproteobacteria mediating utilization of methyl-, sulfur- and petroleum organic compounds in deep ocean hydrothermal plumes.</title>
        <authorList>
            <person name="Zhou Z."/>
            <person name="Liu Y."/>
            <person name="Pan J."/>
            <person name="Cron B.R."/>
            <person name="Toner B.M."/>
            <person name="Anantharaman K."/>
            <person name="Breier J.A."/>
            <person name="Dick G.J."/>
            <person name="Li M."/>
        </authorList>
    </citation>
    <scope>NUCLEOTIDE SEQUENCE</scope>
    <source>
        <strain evidence="2">SZUA-1501</strain>
    </source>
</reference>
<keyword evidence="1" id="KW-0732">Signal</keyword>
<accession>A0A9D1CFE5</accession>
<evidence type="ECO:0008006" key="4">
    <source>
        <dbReference type="Google" id="ProtNLM"/>
    </source>
</evidence>